<organism evidence="3 4">
    <name type="scientific">Paenibacillus alvei</name>
    <name type="common">Bacillus alvei</name>
    <dbReference type="NCBI Taxonomy" id="44250"/>
    <lineage>
        <taxon>Bacteria</taxon>
        <taxon>Bacillati</taxon>
        <taxon>Bacillota</taxon>
        <taxon>Bacilli</taxon>
        <taxon>Bacillales</taxon>
        <taxon>Paenibacillaceae</taxon>
        <taxon>Paenibacillus</taxon>
    </lineage>
</organism>
<name>A0ABT4EA56_PAEAL</name>
<sequence length="303" mass="34475">MIYFQNSAEGSEGLCNQLMSVFRAVGEALYHASEGSPAGILLQNVQTRTSVDFDVTPYFRSIAIDCFVDVHALQQLLSSRQIDVKRAEEVQAEVRNQAVNCKRYPIRQMSAIENKNSGLFIANAFPFAKHIVELSNFIIASMSEKHQWIAAHLRIEKDLLLISDIKSMGLEHYAESQLHCIYACMEAKQKVSAIYLASGLLDEEYAAIAKGIQEKNGDIMIYNKKIVLEGSPKLKQKFDSLCLEEQALVDWLVCIHAPYFIGPHSSSFSYLAGYMRHYRSYQPDTLDLFPTYQPYWDMWFPCV</sequence>
<dbReference type="CDD" id="cd11296">
    <property type="entry name" value="O-FucT_like"/>
    <property type="match status" value="1"/>
</dbReference>
<gene>
    <name evidence="3" type="ORF">M5X04_14995</name>
</gene>
<comment type="caution">
    <text evidence="3">The sequence shown here is derived from an EMBL/GenBank/DDBJ whole genome shotgun (WGS) entry which is preliminary data.</text>
</comment>
<proteinExistence type="predicted"/>
<evidence type="ECO:0000313" key="4">
    <source>
        <dbReference type="Proteomes" id="UP001527090"/>
    </source>
</evidence>
<dbReference type="InterPro" id="IPR019378">
    <property type="entry name" value="GDP-Fuc_O-FucTrfase"/>
</dbReference>
<evidence type="ECO:0000256" key="1">
    <source>
        <dbReference type="ARBA" id="ARBA00022679"/>
    </source>
</evidence>
<reference evidence="3 4" key="1">
    <citation type="submission" date="2022-05" db="EMBL/GenBank/DDBJ databases">
        <title>Genome Sequencing of Bee-Associated Microbes.</title>
        <authorList>
            <person name="Dunlap C."/>
        </authorList>
    </citation>
    <scope>NUCLEOTIDE SEQUENCE [LARGE SCALE GENOMIC DNA]</scope>
    <source>
        <strain evidence="3 4">NRRL NRS-750</strain>
    </source>
</reference>
<protein>
    <submittedName>
        <fullName evidence="3">O-fucosyltransferase family protein</fullName>
    </submittedName>
</protein>
<dbReference type="Gene3D" id="3.40.50.11350">
    <property type="match status" value="1"/>
</dbReference>
<dbReference type="EMBL" id="JAMDLY010000012">
    <property type="protein sequence ID" value="MCY9530626.1"/>
    <property type="molecule type" value="Genomic_DNA"/>
</dbReference>
<evidence type="ECO:0000256" key="2">
    <source>
        <dbReference type="ARBA" id="ARBA00023277"/>
    </source>
</evidence>
<dbReference type="Proteomes" id="UP001527090">
    <property type="component" value="Unassembled WGS sequence"/>
</dbReference>
<accession>A0ABT4EA56</accession>
<keyword evidence="4" id="KW-1185">Reference proteome</keyword>
<keyword evidence="1" id="KW-0808">Transferase</keyword>
<dbReference type="Pfam" id="PF10250">
    <property type="entry name" value="O-FucT"/>
    <property type="match status" value="1"/>
</dbReference>
<dbReference type="RefSeq" id="WP_021254640.1">
    <property type="nucleotide sequence ID" value="NZ_JAMDLY010000012.1"/>
</dbReference>
<keyword evidence="2" id="KW-0119">Carbohydrate metabolism</keyword>
<evidence type="ECO:0000313" key="3">
    <source>
        <dbReference type="EMBL" id="MCY9530626.1"/>
    </source>
</evidence>